<keyword evidence="5" id="KW-1185">Reference proteome</keyword>
<evidence type="ECO:0000313" key="5">
    <source>
        <dbReference type="Proteomes" id="UP000529637"/>
    </source>
</evidence>
<evidence type="ECO:0000313" key="4">
    <source>
        <dbReference type="EMBL" id="NUZ05754.1"/>
    </source>
</evidence>
<dbReference type="Gene3D" id="3.40.50.2300">
    <property type="match status" value="1"/>
</dbReference>
<comment type="caution">
    <text evidence="4">The sequence shown here is derived from an EMBL/GenBank/DDBJ whole genome shotgun (WGS) entry which is preliminary data.</text>
</comment>
<dbReference type="PROSITE" id="PS50943">
    <property type="entry name" value="HTH_CROC1"/>
    <property type="match status" value="1"/>
</dbReference>
<dbReference type="GO" id="GO:0000160">
    <property type="term" value="P:phosphorelay signal transduction system"/>
    <property type="evidence" value="ECO:0007669"/>
    <property type="project" value="InterPro"/>
</dbReference>
<dbReference type="SUPFAM" id="SSF52172">
    <property type="entry name" value="CheY-like"/>
    <property type="match status" value="1"/>
</dbReference>
<keyword evidence="1" id="KW-0597">Phosphoprotein</keyword>
<dbReference type="EMBL" id="JABWMJ010000003">
    <property type="protein sequence ID" value="NUZ05754.1"/>
    <property type="molecule type" value="Genomic_DNA"/>
</dbReference>
<evidence type="ECO:0000256" key="1">
    <source>
        <dbReference type="PROSITE-ProRule" id="PRU00169"/>
    </source>
</evidence>
<dbReference type="InterPro" id="IPR011006">
    <property type="entry name" value="CheY-like_superfamily"/>
</dbReference>
<reference evidence="4 5" key="1">
    <citation type="submission" date="2020-06" db="EMBL/GenBank/DDBJ databases">
        <title>Schlegella sp. ID0723 isolated from air conditioner.</title>
        <authorList>
            <person name="Kim D.Y."/>
            <person name="Kim D.-U."/>
        </authorList>
    </citation>
    <scope>NUCLEOTIDE SEQUENCE [LARGE SCALE GENOMIC DNA]</scope>
    <source>
        <strain evidence="4 5">ID0723</strain>
    </source>
</reference>
<evidence type="ECO:0000259" key="2">
    <source>
        <dbReference type="PROSITE" id="PS50110"/>
    </source>
</evidence>
<dbReference type="RefSeq" id="WP_176068001.1">
    <property type="nucleotide sequence ID" value="NZ_JABWMJ010000003.1"/>
</dbReference>
<sequence length="285" mass="30390">MSELSLDADAAPDTDEPSATVPLAVRYVRALLERHGLPKYRQSAWLADATGLSYSQAHRRLNGASPWSLEDLERVAAMFGESLADLVSAPQRSSVAGVMKLGPANLPCQLWLGSTAENPRPNDLVAIRTATGWTALTASEAAEHVAYRVERLEATPSAPSRRVIAVLDDDQDLAGSICSHLGDSGYDPRAFYRTADLEAAAQTTSFEGFVIDWLVGESSALDLIATLRAQHPSAPIVVLTAQVLTGMVQESEIADAVAAYNLVFAEKPVRMAILSASLARAFATS</sequence>
<protein>
    <recommendedName>
        <fullName evidence="6">Response regulatory domain-containing protein</fullName>
    </recommendedName>
</protein>
<evidence type="ECO:0000259" key="3">
    <source>
        <dbReference type="PROSITE" id="PS50943"/>
    </source>
</evidence>
<dbReference type="AlphaFoldDB" id="A0A7Y6NMB5"/>
<dbReference type="InterPro" id="IPR010982">
    <property type="entry name" value="Lambda_DNA-bd_dom_sf"/>
</dbReference>
<feature type="modified residue" description="4-aspartylphosphate" evidence="1">
    <location>
        <position position="212"/>
    </location>
</feature>
<organism evidence="4 5">
    <name type="scientific">Piscinibacter koreensis</name>
    <dbReference type="NCBI Taxonomy" id="2742824"/>
    <lineage>
        <taxon>Bacteria</taxon>
        <taxon>Pseudomonadati</taxon>
        <taxon>Pseudomonadota</taxon>
        <taxon>Betaproteobacteria</taxon>
        <taxon>Burkholderiales</taxon>
        <taxon>Sphaerotilaceae</taxon>
        <taxon>Piscinibacter</taxon>
    </lineage>
</organism>
<feature type="domain" description="Response regulatory" evidence="2">
    <location>
        <begin position="163"/>
        <end position="282"/>
    </location>
</feature>
<dbReference type="Pfam" id="PF08667">
    <property type="entry name" value="BetR"/>
    <property type="match status" value="1"/>
</dbReference>
<dbReference type="GO" id="GO:0003677">
    <property type="term" value="F:DNA binding"/>
    <property type="evidence" value="ECO:0007669"/>
    <property type="project" value="InterPro"/>
</dbReference>
<name>A0A7Y6NMB5_9BURK</name>
<dbReference type="CDD" id="cd00093">
    <property type="entry name" value="HTH_XRE"/>
    <property type="match status" value="1"/>
</dbReference>
<dbReference type="InterPro" id="IPR001789">
    <property type="entry name" value="Sig_transdc_resp-reg_receiver"/>
</dbReference>
<feature type="domain" description="HTH cro/C1-type" evidence="3">
    <location>
        <begin position="46"/>
        <end position="86"/>
    </location>
</feature>
<dbReference type="InterPro" id="IPR001387">
    <property type="entry name" value="Cro/C1-type_HTH"/>
</dbReference>
<dbReference type="PROSITE" id="PS50110">
    <property type="entry name" value="RESPONSE_REGULATORY"/>
    <property type="match status" value="1"/>
</dbReference>
<dbReference type="Proteomes" id="UP000529637">
    <property type="component" value="Unassembled WGS sequence"/>
</dbReference>
<proteinExistence type="predicted"/>
<evidence type="ECO:0008006" key="6">
    <source>
        <dbReference type="Google" id="ProtNLM"/>
    </source>
</evidence>
<gene>
    <name evidence="4" type="ORF">HQN59_08255</name>
</gene>
<accession>A0A7Y6NMB5</accession>
<dbReference type="InterPro" id="IPR013975">
    <property type="entry name" value="Tscrpt_reg_BetR_N"/>
</dbReference>
<dbReference type="SUPFAM" id="SSF47413">
    <property type="entry name" value="lambda repressor-like DNA-binding domains"/>
    <property type="match status" value="1"/>
</dbReference>